<evidence type="ECO:0000313" key="3">
    <source>
        <dbReference type="EMBL" id="UXH79755.1"/>
    </source>
</evidence>
<feature type="region of interest" description="Disordered" evidence="1">
    <location>
        <begin position="44"/>
        <end position="99"/>
    </location>
</feature>
<evidence type="ECO:0008006" key="5">
    <source>
        <dbReference type="Google" id="ProtNLM"/>
    </source>
</evidence>
<dbReference type="EMBL" id="CP104562">
    <property type="protein sequence ID" value="UXH79755.1"/>
    <property type="molecule type" value="Genomic_DNA"/>
</dbReference>
<evidence type="ECO:0000256" key="2">
    <source>
        <dbReference type="SAM" id="SignalP"/>
    </source>
</evidence>
<gene>
    <name evidence="3" type="ORF">N4261_07640</name>
</gene>
<protein>
    <recommendedName>
        <fullName evidence="5">DUF4148 domain-containing protein</fullName>
    </recommendedName>
</protein>
<keyword evidence="4" id="KW-1185">Reference proteome</keyword>
<organism evidence="3 4">
    <name type="scientific">Roseateles amylovorans</name>
    <dbReference type="NCBI Taxonomy" id="2978473"/>
    <lineage>
        <taxon>Bacteria</taxon>
        <taxon>Pseudomonadati</taxon>
        <taxon>Pseudomonadota</taxon>
        <taxon>Betaproteobacteria</taxon>
        <taxon>Burkholderiales</taxon>
        <taxon>Sphaerotilaceae</taxon>
        <taxon>Roseateles</taxon>
    </lineage>
</organism>
<name>A0ABY6B5E0_9BURK</name>
<keyword evidence="2" id="KW-0732">Signal</keyword>
<feature type="compositionally biased region" description="Pro residues" evidence="1">
    <location>
        <begin position="50"/>
        <end position="59"/>
    </location>
</feature>
<sequence>MSRSLRRPSRLRILSASVLGLALLAPTAPVQASEVVKLARLLITGKRQPSRPPAAPAPAPTDRSGSAEGTGPQTRSSDNAELHAASQRRGPEAALTMVD</sequence>
<feature type="signal peptide" evidence="2">
    <location>
        <begin position="1"/>
        <end position="32"/>
    </location>
</feature>
<accession>A0ABY6B5E0</accession>
<evidence type="ECO:0000256" key="1">
    <source>
        <dbReference type="SAM" id="MobiDB-lite"/>
    </source>
</evidence>
<dbReference type="RefSeq" id="WP_261759575.1">
    <property type="nucleotide sequence ID" value="NZ_CP104562.2"/>
</dbReference>
<proteinExistence type="predicted"/>
<evidence type="ECO:0000313" key="4">
    <source>
        <dbReference type="Proteomes" id="UP001064933"/>
    </source>
</evidence>
<dbReference type="Proteomes" id="UP001064933">
    <property type="component" value="Chromosome"/>
</dbReference>
<reference evidence="3" key="1">
    <citation type="submission" date="2022-10" db="EMBL/GenBank/DDBJ databases">
        <title>Characterization and whole genome sequencing of a new Roseateles species, isolated from fresh water.</title>
        <authorList>
            <person name="Guliayeva D.Y."/>
            <person name="Akhremchuk A.E."/>
            <person name="Sikolenko M.A."/>
            <person name="Valentovich L.N."/>
            <person name="Sidarenka A.V."/>
        </authorList>
    </citation>
    <scope>NUCLEOTIDE SEQUENCE</scope>
    <source>
        <strain evidence="3">BIM B-1768</strain>
    </source>
</reference>
<feature type="chain" id="PRO_5045583179" description="DUF4148 domain-containing protein" evidence="2">
    <location>
        <begin position="33"/>
        <end position="99"/>
    </location>
</feature>